<reference evidence="1 2" key="1">
    <citation type="submission" date="2024-09" db="EMBL/GenBank/DDBJ databases">
        <authorList>
            <person name="Sun Q."/>
            <person name="Mori K."/>
        </authorList>
    </citation>
    <scope>NUCLEOTIDE SEQUENCE [LARGE SCALE GENOMIC DNA]</scope>
    <source>
        <strain evidence="1 2">JCM 13503</strain>
    </source>
</reference>
<proteinExistence type="predicted"/>
<keyword evidence="2" id="KW-1185">Reference proteome</keyword>
<dbReference type="EMBL" id="JBHLYR010000063">
    <property type="protein sequence ID" value="MFB9994641.1"/>
    <property type="molecule type" value="Genomic_DNA"/>
</dbReference>
<dbReference type="InterPro" id="IPR017853">
    <property type="entry name" value="GH"/>
</dbReference>
<dbReference type="Gene3D" id="3.20.20.80">
    <property type="entry name" value="Glycosidases"/>
    <property type="match status" value="1"/>
</dbReference>
<evidence type="ECO:0000313" key="1">
    <source>
        <dbReference type="EMBL" id="MFB9994641.1"/>
    </source>
</evidence>
<gene>
    <name evidence="1" type="ORF">ACFFLM_22020</name>
</gene>
<dbReference type="SUPFAM" id="SSF51445">
    <property type="entry name" value="(Trans)glycosidases"/>
    <property type="match status" value="1"/>
</dbReference>
<accession>A0ABV6B893</accession>
<sequence>MVQPPASRLFNSFFQGGFECSTQRLRAGRRLDVIDATAHDRFALQDYTRLREIGMQTARDGFRWHLIEQSPGEYDFRSVLPMLRAARQADMQIIWDLCHYGWPDFVDVFSADFPGQFGRYAAACAAVLAQEHADAAPFVCPINELSFLTWAGDDVGYLNPFAHGRGLELKMQLVRAALRATDELRRGLPKVRIVYAEPLLSSQCHPDRPHEAAAAGDEHLGQYQALDMLSGRLYPELGGFPEALDIVGLNYYPDNQWFFHPSLHEREHLPSGHPQHRPLSGLLAEVYARYGRPLFLSETGTEGEDRPDWLRGVMSEVRQARAQGIPVEGVCLYPILNHAGWDDDRPCANGLWEGGGAPGERQIYAPLLQELRAQGLARVKHGS</sequence>
<evidence type="ECO:0000313" key="2">
    <source>
        <dbReference type="Proteomes" id="UP001589733"/>
    </source>
</evidence>
<dbReference type="Proteomes" id="UP001589733">
    <property type="component" value="Unassembled WGS sequence"/>
</dbReference>
<comment type="caution">
    <text evidence="1">The sequence shown here is derived from an EMBL/GenBank/DDBJ whole genome shotgun (WGS) entry which is preliminary data.</text>
</comment>
<protein>
    <submittedName>
        <fullName evidence="1">Beta-glucosidase</fullName>
    </submittedName>
</protein>
<name>A0ABV6B893_9DEIO</name>
<organism evidence="1 2">
    <name type="scientific">Deinococcus oregonensis</name>
    <dbReference type="NCBI Taxonomy" id="1805970"/>
    <lineage>
        <taxon>Bacteria</taxon>
        <taxon>Thermotogati</taxon>
        <taxon>Deinococcota</taxon>
        <taxon>Deinococci</taxon>
        <taxon>Deinococcales</taxon>
        <taxon>Deinococcaceae</taxon>
        <taxon>Deinococcus</taxon>
    </lineage>
</organism>
<dbReference type="RefSeq" id="WP_380015782.1">
    <property type="nucleotide sequence ID" value="NZ_JBHLYR010000063.1"/>
</dbReference>